<dbReference type="AlphaFoldDB" id="A0A2W4VIQ7"/>
<dbReference type="CDD" id="cd03262">
    <property type="entry name" value="ABC_HisP_GlnQ"/>
    <property type="match status" value="1"/>
</dbReference>
<evidence type="ECO:0000313" key="8">
    <source>
        <dbReference type="Proteomes" id="UP000249354"/>
    </source>
</evidence>
<proteinExistence type="inferred from homology"/>
<accession>A0A2W4VIQ7</accession>
<dbReference type="PANTHER" id="PTHR43166:SF4">
    <property type="entry name" value="PHOSPHONATES IMPORT ATP-BINDING PROTEIN PHNC"/>
    <property type="match status" value="1"/>
</dbReference>
<protein>
    <submittedName>
        <fullName evidence="7">Polar amino acid ABC transporter ATP-binding protein</fullName>
    </submittedName>
</protein>
<organism evidence="7 8">
    <name type="scientific">Leptolyngbya foveolarum</name>
    <dbReference type="NCBI Taxonomy" id="47253"/>
    <lineage>
        <taxon>Bacteria</taxon>
        <taxon>Bacillati</taxon>
        <taxon>Cyanobacteriota</taxon>
        <taxon>Cyanophyceae</taxon>
        <taxon>Leptolyngbyales</taxon>
        <taxon>Leptolyngbyaceae</taxon>
        <taxon>Leptolyngbya group</taxon>
        <taxon>Leptolyngbya</taxon>
    </lineage>
</organism>
<evidence type="ECO:0000313" key="7">
    <source>
        <dbReference type="EMBL" id="PZO09505.1"/>
    </source>
</evidence>
<gene>
    <name evidence="7" type="ORF">DCF25_21600</name>
</gene>
<keyword evidence="5" id="KW-0918">Phosphonate transport</keyword>
<dbReference type="PROSITE" id="PS00211">
    <property type="entry name" value="ABC_TRANSPORTER_1"/>
    <property type="match status" value="1"/>
</dbReference>
<dbReference type="InterPro" id="IPR030679">
    <property type="entry name" value="ABC_ATPase_HisP-typ"/>
</dbReference>
<evidence type="ECO:0000256" key="3">
    <source>
        <dbReference type="ARBA" id="ARBA00022741"/>
    </source>
</evidence>
<keyword evidence="4 7" id="KW-0067">ATP-binding</keyword>
<dbReference type="EMBL" id="QBMC01000251">
    <property type="protein sequence ID" value="PZO09505.1"/>
    <property type="molecule type" value="Genomic_DNA"/>
</dbReference>
<dbReference type="GO" id="GO:0016887">
    <property type="term" value="F:ATP hydrolysis activity"/>
    <property type="evidence" value="ECO:0007669"/>
    <property type="project" value="InterPro"/>
</dbReference>
<dbReference type="Gene3D" id="3.40.50.300">
    <property type="entry name" value="P-loop containing nucleotide triphosphate hydrolases"/>
    <property type="match status" value="1"/>
</dbReference>
<evidence type="ECO:0000256" key="1">
    <source>
        <dbReference type="ARBA" id="ARBA00005417"/>
    </source>
</evidence>
<dbReference type="GO" id="GO:0005524">
    <property type="term" value="F:ATP binding"/>
    <property type="evidence" value="ECO:0007669"/>
    <property type="project" value="UniProtKB-KW"/>
</dbReference>
<dbReference type="InterPro" id="IPR017871">
    <property type="entry name" value="ABC_transporter-like_CS"/>
</dbReference>
<comment type="similarity">
    <text evidence="1">Belongs to the ABC transporter superfamily.</text>
</comment>
<reference evidence="8" key="1">
    <citation type="submission" date="2018-04" db="EMBL/GenBank/DDBJ databases">
        <authorList>
            <person name="Cornet L."/>
        </authorList>
    </citation>
    <scope>NUCLEOTIDE SEQUENCE [LARGE SCALE GENOMIC DNA]</scope>
</reference>
<dbReference type="GO" id="GO:0015424">
    <property type="term" value="F:ABC-type amino acid transporter activity"/>
    <property type="evidence" value="ECO:0007669"/>
    <property type="project" value="InterPro"/>
</dbReference>
<dbReference type="InterPro" id="IPR050086">
    <property type="entry name" value="MetN_ABC_transporter-like"/>
</dbReference>
<dbReference type="SUPFAM" id="SSF52540">
    <property type="entry name" value="P-loop containing nucleoside triphosphate hydrolases"/>
    <property type="match status" value="1"/>
</dbReference>
<feature type="domain" description="ABC transporter" evidence="6">
    <location>
        <begin position="13"/>
        <end position="250"/>
    </location>
</feature>
<dbReference type="SMART" id="SM00382">
    <property type="entry name" value="AAA"/>
    <property type="match status" value="1"/>
</dbReference>
<keyword evidence="2" id="KW-0813">Transport</keyword>
<name>A0A2W4VIQ7_9CYAN</name>
<dbReference type="InterPro" id="IPR003593">
    <property type="entry name" value="AAA+_ATPase"/>
</dbReference>
<comment type="caution">
    <text evidence="7">The sequence shown here is derived from an EMBL/GenBank/DDBJ whole genome shotgun (WGS) entry which is preliminary data.</text>
</comment>
<evidence type="ECO:0000259" key="6">
    <source>
        <dbReference type="PROSITE" id="PS50893"/>
    </source>
</evidence>
<evidence type="ECO:0000256" key="5">
    <source>
        <dbReference type="ARBA" id="ARBA00022885"/>
    </source>
</evidence>
<evidence type="ECO:0000256" key="2">
    <source>
        <dbReference type="ARBA" id="ARBA00022448"/>
    </source>
</evidence>
<evidence type="ECO:0000256" key="4">
    <source>
        <dbReference type="ARBA" id="ARBA00022840"/>
    </source>
</evidence>
<dbReference type="FunFam" id="3.40.50.300:FF:000020">
    <property type="entry name" value="Amino acid ABC transporter ATP-binding component"/>
    <property type="match status" value="1"/>
</dbReference>
<dbReference type="Pfam" id="PF00005">
    <property type="entry name" value="ABC_tran"/>
    <property type="match status" value="1"/>
</dbReference>
<dbReference type="PANTHER" id="PTHR43166">
    <property type="entry name" value="AMINO ACID IMPORT ATP-BINDING PROTEIN"/>
    <property type="match status" value="1"/>
</dbReference>
<dbReference type="InterPro" id="IPR027417">
    <property type="entry name" value="P-loop_NTPase"/>
</dbReference>
<dbReference type="Proteomes" id="UP000249354">
    <property type="component" value="Unassembled WGS sequence"/>
</dbReference>
<dbReference type="PIRSF" id="PIRSF039085">
    <property type="entry name" value="ABC_ATPase_HisP"/>
    <property type="match status" value="1"/>
</dbReference>
<sequence>MANTSVADSSPAIICGNLQKRFGELEVLRGIDCQIHRGEVVAIIGSSGCGKSTLLRCFNRLESVSGGQLIVNNIDLSKTKLSRRDLLALRANVGMVFQQFNLFPHLSVLDNLCLAPQKVLEQSKEESRETARFYLNKVGLGAKADAYPDQLSGGQKQRVAIARALCMKPEIMLFDEPTSALDPELVGEVLQVMQQLAKEGMTMVVVTHEMQFAREVASRVVFLNQGQVEEQGNPREILMNPQSERLQGFLSRISSTLG</sequence>
<keyword evidence="3" id="KW-0547">Nucleotide-binding</keyword>
<dbReference type="GO" id="GO:0015716">
    <property type="term" value="P:organic phosphonate transport"/>
    <property type="evidence" value="ECO:0007669"/>
    <property type="project" value="UniProtKB-KW"/>
</dbReference>
<reference evidence="7 8" key="2">
    <citation type="submission" date="2018-06" db="EMBL/GenBank/DDBJ databases">
        <title>Metagenomic assembly of (sub)arctic Cyanobacteria and their associated microbiome from non-axenic cultures.</title>
        <authorList>
            <person name="Baurain D."/>
        </authorList>
    </citation>
    <scope>NUCLEOTIDE SEQUENCE [LARGE SCALE GENOMIC DNA]</scope>
    <source>
        <strain evidence="7">ULC129bin1</strain>
    </source>
</reference>
<dbReference type="PROSITE" id="PS50893">
    <property type="entry name" value="ABC_TRANSPORTER_2"/>
    <property type="match status" value="1"/>
</dbReference>
<dbReference type="InterPro" id="IPR003439">
    <property type="entry name" value="ABC_transporter-like_ATP-bd"/>
</dbReference>